<evidence type="ECO:0000313" key="2">
    <source>
        <dbReference type="EMBL" id="TDE49153.1"/>
    </source>
</evidence>
<proteinExistence type="predicted"/>
<dbReference type="Proteomes" id="UP000295136">
    <property type="component" value="Unassembled WGS sequence"/>
</dbReference>
<feature type="compositionally biased region" description="Basic and acidic residues" evidence="1">
    <location>
        <begin position="164"/>
        <end position="175"/>
    </location>
</feature>
<feature type="region of interest" description="Disordered" evidence="1">
    <location>
        <begin position="1"/>
        <end position="187"/>
    </location>
</feature>
<feature type="compositionally biased region" description="Polar residues" evidence="1">
    <location>
        <begin position="24"/>
        <end position="33"/>
    </location>
</feature>
<protein>
    <submittedName>
        <fullName evidence="2">Uncharacterized protein</fullName>
    </submittedName>
</protein>
<organism evidence="2 3">
    <name type="scientific">Nonomuraea mesophila</name>
    <dbReference type="NCBI Taxonomy" id="2530382"/>
    <lineage>
        <taxon>Bacteria</taxon>
        <taxon>Bacillati</taxon>
        <taxon>Actinomycetota</taxon>
        <taxon>Actinomycetes</taxon>
        <taxon>Streptosporangiales</taxon>
        <taxon>Streptosporangiaceae</taxon>
        <taxon>Nonomuraea</taxon>
    </lineage>
</organism>
<comment type="caution">
    <text evidence="2">The sequence shown here is derived from an EMBL/GenBank/DDBJ whole genome shotgun (WGS) entry which is preliminary data.</text>
</comment>
<name>A0A4R5FF22_9ACTN</name>
<reference evidence="2 3" key="1">
    <citation type="submission" date="2019-03" db="EMBL/GenBank/DDBJ databases">
        <title>Draft genome sequences of novel Actinobacteria.</title>
        <authorList>
            <person name="Sahin N."/>
            <person name="Ay H."/>
            <person name="Saygin H."/>
        </authorList>
    </citation>
    <scope>NUCLEOTIDE SEQUENCE [LARGE SCALE GENOMIC DNA]</scope>
    <source>
        <strain evidence="2 3">6K102</strain>
    </source>
</reference>
<gene>
    <name evidence="2" type="ORF">E1295_20430</name>
</gene>
<dbReference type="AlphaFoldDB" id="A0A4R5FF22"/>
<evidence type="ECO:0000256" key="1">
    <source>
        <dbReference type="SAM" id="MobiDB-lite"/>
    </source>
</evidence>
<sequence>MPSSATPGRPGASGPSKPPASPGDNDTSDTFGQTLILPERPASSAESEAKPKGPLPTGASSRPGPQGATPSTERASNGAGDTGTPKSASPAARPQPSGTPQKNAGRPQQGQGSQDPGKTQRGQGDQGPGKAQQGQGGQAPGKARPGVQPSGGASEKPPAGASAAEREKGKARDESEGGDGGTVKVIVGTRRYHSTNCPLIRGAGDSGVETMAVTAAEAAGLTSCSVCQHDRESVS</sequence>
<keyword evidence="3" id="KW-1185">Reference proteome</keyword>
<accession>A0A4R5FF22</accession>
<dbReference type="EMBL" id="SMLD01000051">
    <property type="protein sequence ID" value="TDE49153.1"/>
    <property type="molecule type" value="Genomic_DNA"/>
</dbReference>
<feature type="compositionally biased region" description="Polar residues" evidence="1">
    <location>
        <begin position="96"/>
        <end position="121"/>
    </location>
</feature>
<evidence type="ECO:0000313" key="3">
    <source>
        <dbReference type="Proteomes" id="UP000295136"/>
    </source>
</evidence>